<gene>
    <name evidence="2" type="ORF">ACFYWW_21845</name>
</gene>
<dbReference type="Proteomes" id="UP001601976">
    <property type="component" value="Unassembled WGS sequence"/>
</dbReference>
<evidence type="ECO:0000256" key="1">
    <source>
        <dbReference type="SAM" id="MobiDB-lite"/>
    </source>
</evidence>
<keyword evidence="3" id="KW-1185">Reference proteome</keyword>
<comment type="caution">
    <text evidence="2">The sequence shown here is derived from an EMBL/GenBank/DDBJ whole genome shotgun (WGS) entry which is preliminary data.</text>
</comment>
<name>A0ABW6RK48_9ACTN</name>
<evidence type="ECO:0000313" key="3">
    <source>
        <dbReference type="Proteomes" id="UP001601976"/>
    </source>
</evidence>
<feature type="region of interest" description="Disordered" evidence="1">
    <location>
        <begin position="103"/>
        <end position="135"/>
    </location>
</feature>
<reference evidence="2 3" key="1">
    <citation type="submission" date="2024-10" db="EMBL/GenBank/DDBJ databases">
        <title>The Natural Products Discovery Center: Release of the First 8490 Sequenced Strains for Exploring Actinobacteria Biosynthetic Diversity.</title>
        <authorList>
            <person name="Kalkreuter E."/>
            <person name="Kautsar S.A."/>
            <person name="Yang D."/>
            <person name="Bader C.D."/>
            <person name="Teijaro C.N."/>
            <person name="Fluegel L."/>
            <person name="Davis C.M."/>
            <person name="Simpson J.R."/>
            <person name="Lauterbach L."/>
            <person name="Steele A.D."/>
            <person name="Gui C."/>
            <person name="Meng S."/>
            <person name="Li G."/>
            <person name="Viehrig K."/>
            <person name="Ye F."/>
            <person name="Su P."/>
            <person name="Kiefer A.F."/>
            <person name="Nichols A."/>
            <person name="Cepeda A.J."/>
            <person name="Yan W."/>
            <person name="Fan B."/>
            <person name="Jiang Y."/>
            <person name="Adhikari A."/>
            <person name="Zheng C.-J."/>
            <person name="Schuster L."/>
            <person name="Cowan T.M."/>
            <person name="Smanski M.J."/>
            <person name="Chevrette M.G."/>
            <person name="De Carvalho L.P.S."/>
            <person name="Shen B."/>
        </authorList>
    </citation>
    <scope>NUCLEOTIDE SEQUENCE [LARGE SCALE GENOMIC DNA]</scope>
    <source>
        <strain evidence="2 3">NPDC003029</strain>
    </source>
</reference>
<accession>A0ABW6RK48</accession>
<organism evidence="2 3">
    <name type="scientific">Streptomyces flavidovirens</name>
    <dbReference type="NCBI Taxonomy" id="67298"/>
    <lineage>
        <taxon>Bacteria</taxon>
        <taxon>Bacillati</taxon>
        <taxon>Actinomycetota</taxon>
        <taxon>Actinomycetes</taxon>
        <taxon>Kitasatosporales</taxon>
        <taxon>Streptomycetaceae</taxon>
        <taxon>Streptomyces</taxon>
    </lineage>
</organism>
<evidence type="ECO:0000313" key="2">
    <source>
        <dbReference type="EMBL" id="MFF3341346.1"/>
    </source>
</evidence>
<protein>
    <submittedName>
        <fullName evidence="2">Uncharacterized protein</fullName>
    </submittedName>
</protein>
<dbReference type="EMBL" id="JBIAPK010000006">
    <property type="protein sequence ID" value="MFF3341346.1"/>
    <property type="molecule type" value="Genomic_DNA"/>
</dbReference>
<dbReference type="RefSeq" id="WP_387896513.1">
    <property type="nucleotide sequence ID" value="NZ_JBIAPK010000006.1"/>
</dbReference>
<sequence>MGTMHSPKTRDMPVAVVGSGAVAESVGDELESVQDGAVDARLVADSTEAVELLKDRDVAGVLQIPADGATEATVYTARAADASQAGAVQQLLAPVAAGHGWTTQIKDIAPPPAGDSQRGPELQLPYDGADGVDEV</sequence>
<proteinExistence type="predicted"/>